<dbReference type="Proteomes" id="UP000216779">
    <property type="component" value="Unassembled WGS sequence"/>
</dbReference>
<keyword evidence="5 7" id="KW-0443">Lipid metabolism</keyword>
<evidence type="ECO:0000256" key="5">
    <source>
        <dbReference type="ARBA" id="ARBA00023098"/>
    </source>
</evidence>
<gene>
    <name evidence="7" type="primary">lpxD</name>
    <name evidence="9" type="ORF">B7Z70_01140</name>
</gene>
<keyword evidence="2 7" id="KW-0441">Lipid A biosynthesis</keyword>
<dbReference type="InterPro" id="IPR020573">
    <property type="entry name" value="UDP_GlcNAc_AcTrfase_non-rep"/>
</dbReference>
<evidence type="ECO:0000256" key="3">
    <source>
        <dbReference type="ARBA" id="ARBA00022679"/>
    </source>
</evidence>
<dbReference type="CDD" id="cd03352">
    <property type="entry name" value="LbH_LpxD"/>
    <property type="match status" value="1"/>
</dbReference>
<dbReference type="PANTHER" id="PTHR43378:SF2">
    <property type="entry name" value="UDP-3-O-ACYLGLUCOSAMINE N-ACYLTRANSFERASE 1, MITOCHONDRIAL-RELATED"/>
    <property type="match status" value="1"/>
</dbReference>
<sequence length="358" mass="37563">MVVNRVTHGLYLLGDLAQVAGAQLRGDAGYQISAVAPLNTASSADLTFYQDPHLRSLLKASRAGAVVITPQDAEDFVGNCLLTDNPYAAFARIMQHIYPQDTLQPGLHHTAQLARDAQVDPGARIDAYVQIEAGAVIAAGVWLEAGTFIGAGVAVGRGSHLYPGVKIYAGCKLGADCILHAGAVIGADGFGFAEADGRFLKIPQVGRVLIGNGVEIGANSCVDRGALADTVIEDGVKIDNLVQIGHNVQIGAHTVIAGQTGIAGSTRVGRHCRIGGQVGITGHIEITDGCVIAGQSAVTHSLHRPGVYSGVIPAQEVNRWRRIVARLNGLDALFRRVQRIEREAGQDLSTNGEPSDRE</sequence>
<dbReference type="GO" id="GO:0016020">
    <property type="term" value="C:membrane"/>
    <property type="evidence" value="ECO:0007669"/>
    <property type="project" value="GOC"/>
</dbReference>
<dbReference type="GO" id="GO:0009245">
    <property type="term" value="P:lipid A biosynthetic process"/>
    <property type="evidence" value="ECO:0007669"/>
    <property type="project" value="UniProtKB-UniRule"/>
</dbReference>
<feature type="active site" description="Proton acceptor" evidence="7">
    <location>
        <position position="246"/>
    </location>
</feature>
<proteinExistence type="inferred from homology"/>
<keyword evidence="6 7" id="KW-0012">Acyltransferase</keyword>
<dbReference type="InterPro" id="IPR011004">
    <property type="entry name" value="Trimer_LpxA-like_sf"/>
</dbReference>
<dbReference type="Gene3D" id="3.40.1390.10">
    <property type="entry name" value="MurE/MurF, N-terminal domain"/>
    <property type="match status" value="1"/>
</dbReference>
<organism evidence="9 10">
    <name type="scientific">Acidithiobacillus ferrivorans</name>
    <dbReference type="NCBI Taxonomy" id="160808"/>
    <lineage>
        <taxon>Bacteria</taxon>
        <taxon>Pseudomonadati</taxon>
        <taxon>Pseudomonadota</taxon>
        <taxon>Acidithiobacillia</taxon>
        <taxon>Acidithiobacillales</taxon>
        <taxon>Acidithiobacillaceae</taxon>
        <taxon>Acidithiobacillus</taxon>
    </lineage>
</organism>
<protein>
    <recommendedName>
        <fullName evidence="7">UDP-3-O-acylglucosamine N-acyltransferase</fullName>
        <ecNumber evidence="7">2.3.1.191</ecNumber>
    </recommendedName>
</protein>
<dbReference type="GO" id="GO:0103118">
    <property type="term" value="F:UDP-3-O-[(3R)-3-hydroxyacyl]-glucosamine N-acyltransferase activity"/>
    <property type="evidence" value="ECO:0007669"/>
    <property type="project" value="UniProtKB-EC"/>
</dbReference>
<evidence type="ECO:0000256" key="7">
    <source>
        <dbReference type="HAMAP-Rule" id="MF_00523"/>
    </source>
</evidence>
<comment type="function">
    <text evidence="7">Catalyzes the N-acylation of UDP-3-O-acylglucosamine using 3-hydroxyacyl-ACP as the acyl donor. Is involved in the biosynthesis of lipid A, a phosphorylated glycolipid that anchors the lipopolysaccharide to the outer membrane of the cell.</text>
</comment>
<evidence type="ECO:0000313" key="9">
    <source>
        <dbReference type="EMBL" id="OYV82695.1"/>
    </source>
</evidence>
<comment type="caution">
    <text evidence="9">The sequence shown here is derived from an EMBL/GenBank/DDBJ whole genome shotgun (WGS) entry which is preliminary data.</text>
</comment>
<evidence type="ECO:0000259" key="8">
    <source>
        <dbReference type="Pfam" id="PF04613"/>
    </source>
</evidence>
<keyword evidence="1 7" id="KW-0444">Lipid biosynthesis</keyword>
<evidence type="ECO:0000256" key="4">
    <source>
        <dbReference type="ARBA" id="ARBA00022737"/>
    </source>
</evidence>
<name>A0A257TBG7_9PROT</name>
<comment type="catalytic activity">
    <reaction evidence="7">
        <text>a UDP-3-O-[(3R)-3-hydroxyacyl]-alpha-D-glucosamine + a (3R)-hydroxyacyl-[ACP] = a UDP-2-N,3-O-bis[(3R)-3-hydroxyacyl]-alpha-D-glucosamine + holo-[ACP] + H(+)</text>
        <dbReference type="Rhea" id="RHEA:53836"/>
        <dbReference type="Rhea" id="RHEA-COMP:9685"/>
        <dbReference type="Rhea" id="RHEA-COMP:9945"/>
        <dbReference type="ChEBI" id="CHEBI:15378"/>
        <dbReference type="ChEBI" id="CHEBI:64479"/>
        <dbReference type="ChEBI" id="CHEBI:78827"/>
        <dbReference type="ChEBI" id="CHEBI:137740"/>
        <dbReference type="ChEBI" id="CHEBI:137748"/>
        <dbReference type="EC" id="2.3.1.191"/>
    </reaction>
</comment>
<evidence type="ECO:0000256" key="1">
    <source>
        <dbReference type="ARBA" id="ARBA00022516"/>
    </source>
</evidence>
<dbReference type="InterPro" id="IPR001451">
    <property type="entry name" value="Hexapep"/>
</dbReference>
<dbReference type="UniPathway" id="UPA00973"/>
<comment type="pathway">
    <text evidence="7">Bacterial outer membrane biogenesis; LPS lipid A biosynthesis.</text>
</comment>
<evidence type="ECO:0000256" key="6">
    <source>
        <dbReference type="ARBA" id="ARBA00023315"/>
    </source>
</evidence>
<dbReference type="NCBIfam" id="TIGR01853">
    <property type="entry name" value="lipid_A_lpxD"/>
    <property type="match status" value="1"/>
</dbReference>
<keyword evidence="4 7" id="KW-0677">Repeat</keyword>
<comment type="subunit">
    <text evidence="7">Homotrimer.</text>
</comment>
<dbReference type="EMBL" id="NCBC01000017">
    <property type="protein sequence ID" value="OYV82695.1"/>
    <property type="molecule type" value="Genomic_DNA"/>
</dbReference>
<accession>A0A257TBG7</accession>
<keyword evidence="3 7" id="KW-0808">Transferase</keyword>
<dbReference type="Gene3D" id="2.160.10.10">
    <property type="entry name" value="Hexapeptide repeat proteins"/>
    <property type="match status" value="1"/>
</dbReference>
<dbReference type="EC" id="2.3.1.191" evidence="7"/>
<dbReference type="HAMAP" id="MF_00523">
    <property type="entry name" value="LpxD"/>
    <property type="match status" value="1"/>
</dbReference>
<dbReference type="Pfam" id="PF00132">
    <property type="entry name" value="Hexapep"/>
    <property type="match status" value="2"/>
</dbReference>
<dbReference type="InterPro" id="IPR007691">
    <property type="entry name" value="LpxD"/>
</dbReference>
<evidence type="ECO:0000313" key="10">
    <source>
        <dbReference type="Proteomes" id="UP000216779"/>
    </source>
</evidence>
<dbReference type="NCBIfam" id="NF002060">
    <property type="entry name" value="PRK00892.1"/>
    <property type="match status" value="1"/>
</dbReference>
<evidence type="ECO:0000256" key="2">
    <source>
        <dbReference type="ARBA" id="ARBA00022556"/>
    </source>
</evidence>
<dbReference type="GO" id="GO:0016410">
    <property type="term" value="F:N-acyltransferase activity"/>
    <property type="evidence" value="ECO:0007669"/>
    <property type="project" value="InterPro"/>
</dbReference>
<dbReference type="AlphaFoldDB" id="A0A257TBG7"/>
<dbReference type="Pfam" id="PF04613">
    <property type="entry name" value="LpxD"/>
    <property type="match status" value="1"/>
</dbReference>
<feature type="domain" description="UDP-3-O-[3-hydroxymyristoyl] glucosamine N-acyltransferase non-repeat region" evidence="8">
    <location>
        <begin position="31"/>
        <end position="96"/>
    </location>
</feature>
<dbReference type="Pfam" id="PF14602">
    <property type="entry name" value="Hexapep_2"/>
    <property type="match status" value="1"/>
</dbReference>
<dbReference type="SUPFAM" id="SSF51161">
    <property type="entry name" value="Trimeric LpxA-like enzymes"/>
    <property type="match status" value="1"/>
</dbReference>
<comment type="similarity">
    <text evidence="7">Belongs to the transferase hexapeptide repeat family. LpxD subfamily.</text>
</comment>
<dbReference type="PANTHER" id="PTHR43378">
    <property type="entry name" value="UDP-3-O-ACYLGLUCOSAMINE N-ACYLTRANSFERASE"/>
    <property type="match status" value="1"/>
</dbReference>
<reference evidence="9 10" key="1">
    <citation type="submission" date="2017-03" db="EMBL/GenBank/DDBJ databases">
        <title>Lifting the veil on microbial sulfur biogeochemistry in mining wastewaters.</title>
        <authorList>
            <person name="Kantor R.S."/>
            <person name="Colenbrander Nelson T."/>
            <person name="Marshall S."/>
            <person name="Bennett D."/>
            <person name="Apte S."/>
            <person name="Camacho D."/>
            <person name="Thomas B.C."/>
            <person name="Warren L.A."/>
            <person name="Banfield J.F."/>
        </authorList>
    </citation>
    <scope>NUCLEOTIDE SEQUENCE [LARGE SCALE GENOMIC DNA]</scope>
    <source>
        <strain evidence="9">21-59-9</strain>
    </source>
</reference>